<protein>
    <submittedName>
        <fullName evidence="1">Uncharacterized protein</fullName>
    </submittedName>
</protein>
<proteinExistence type="predicted"/>
<evidence type="ECO:0000313" key="1">
    <source>
        <dbReference type="EMBL" id="KAI3740152.1"/>
    </source>
</evidence>
<dbReference type="EMBL" id="CM042013">
    <property type="protein sequence ID" value="KAI3740152.1"/>
    <property type="molecule type" value="Genomic_DNA"/>
</dbReference>
<gene>
    <name evidence="1" type="ORF">L2E82_30573</name>
</gene>
<keyword evidence="2" id="KW-1185">Reference proteome</keyword>
<sequence>MDGDLENIIIASSFAEEDNSMGNKTPTIRNSQTKKQPLQTAKKRNIEEDMEWVPSQQPTGANKKVWSEKDEITLLEVLKKRSDKCNMSILYKAVNTHLDAEFTKSQLSAASPELVNRLIPDHVKRQIGLQIVTPVRT</sequence>
<name>A0ACB9D0N0_CICIN</name>
<evidence type="ECO:0000313" key="2">
    <source>
        <dbReference type="Proteomes" id="UP001055811"/>
    </source>
</evidence>
<dbReference type="Proteomes" id="UP001055811">
    <property type="component" value="Linkage Group LG05"/>
</dbReference>
<reference evidence="2" key="1">
    <citation type="journal article" date="2022" name="Mol. Ecol. Resour.">
        <title>The genomes of chicory, endive, great burdock and yacon provide insights into Asteraceae palaeo-polyploidization history and plant inulin production.</title>
        <authorList>
            <person name="Fan W."/>
            <person name="Wang S."/>
            <person name="Wang H."/>
            <person name="Wang A."/>
            <person name="Jiang F."/>
            <person name="Liu H."/>
            <person name="Zhao H."/>
            <person name="Xu D."/>
            <person name="Zhang Y."/>
        </authorList>
    </citation>
    <scope>NUCLEOTIDE SEQUENCE [LARGE SCALE GENOMIC DNA]</scope>
    <source>
        <strain evidence="2">cv. Punajuju</strain>
    </source>
</reference>
<organism evidence="1 2">
    <name type="scientific">Cichorium intybus</name>
    <name type="common">Chicory</name>
    <dbReference type="NCBI Taxonomy" id="13427"/>
    <lineage>
        <taxon>Eukaryota</taxon>
        <taxon>Viridiplantae</taxon>
        <taxon>Streptophyta</taxon>
        <taxon>Embryophyta</taxon>
        <taxon>Tracheophyta</taxon>
        <taxon>Spermatophyta</taxon>
        <taxon>Magnoliopsida</taxon>
        <taxon>eudicotyledons</taxon>
        <taxon>Gunneridae</taxon>
        <taxon>Pentapetalae</taxon>
        <taxon>asterids</taxon>
        <taxon>campanulids</taxon>
        <taxon>Asterales</taxon>
        <taxon>Asteraceae</taxon>
        <taxon>Cichorioideae</taxon>
        <taxon>Cichorieae</taxon>
        <taxon>Cichoriinae</taxon>
        <taxon>Cichorium</taxon>
    </lineage>
</organism>
<reference evidence="1 2" key="2">
    <citation type="journal article" date="2022" name="Mol. Ecol. Resour.">
        <title>The genomes of chicory, endive, great burdock and yacon provide insights into Asteraceae paleo-polyploidization history and plant inulin production.</title>
        <authorList>
            <person name="Fan W."/>
            <person name="Wang S."/>
            <person name="Wang H."/>
            <person name="Wang A."/>
            <person name="Jiang F."/>
            <person name="Liu H."/>
            <person name="Zhao H."/>
            <person name="Xu D."/>
            <person name="Zhang Y."/>
        </authorList>
    </citation>
    <scope>NUCLEOTIDE SEQUENCE [LARGE SCALE GENOMIC DNA]</scope>
    <source>
        <strain evidence="2">cv. Punajuju</strain>
        <tissue evidence="1">Leaves</tissue>
    </source>
</reference>
<comment type="caution">
    <text evidence="1">The sequence shown here is derived from an EMBL/GenBank/DDBJ whole genome shotgun (WGS) entry which is preliminary data.</text>
</comment>
<accession>A0ACB9D0N0</accession>